<protein>
    <submittedName>
        <fullName evidence="1">Uncharacterized protein</fullName>
    </submittedName>
</protein>
<comment type="caution">
    <text evidence="1">The sequence shown here is derived from an EMBL/GenBank/DDBJ whole genome shotgun (WGS) entry which is preliminary data.</text>
</comment>
<reference evidence="1 2" key="1">
    <citation type="submission" date="2017-04" db="EMBL/GenBank/DDBJ databases">
        <title>Presence of VIM-2 positive Pseudomonas species in chickens and their surrounding environment.</title>
        <authorList>
            <person name="Zhang R."/>
        </authorList>
    </citation>
    <scope>NUCLEOTIDE SEQUENCE [LARGE SCALE GENOMIC DNA]</scope>
    <source>
        <strain evidence="1 2">DZ-C18</strain>
    </source>
</reference>
<evidence type="ECO:0000313" key="2">
    <source>
        <dbReference type="Proteomes" id="UP000193675"/>
    </source>
</evidence>
<evidence type="ECO:0000313" key="1">
    <source>
        <dbReference type="EMBL" id="ORL64438.1"/>
    </source>
</evidence>
<dbReference type="RefSeq" id="WP_084856624.1">
    <property type="nucleotide sequence ID" value="NZ_NBWC01000014.1"/>
</dbReference>
<accession>A0A1X0ZXN1</accession>
<gene>
    <name evidence="1" type="ORF">B7H17_12650</name>
</gene>
<dbReference type="AlphaFoldDB" id="A0A1X0ZXN1"/>
<name>A0A1X0ZXN1_PSEPU</name>
<dbReference type="Proteomes" id="UP000193675">
    <property type="component" value="Unassembled WGS sequence"/>
</dbReference>
<dbReference type="EMBL" id="NBWC01000014">
    <property type="protein sequence ID" value="ORL64438.1"/>
    <property type="molecule type" value="Genomic_DNA"/>
</dbReference>
<dbReference type="OrthoDB" id="7025092at2"/>
<proteinExistence type="predicted"/>
<sequence>MNAASESSISRSAMDPESFRRLAQWLRQQGNTQAAATDPSRLLDGRYPHGLLSDAELEALIAVWH</sequence>
<organism evidence="1 2">
    <name type="scientific">Pseudomonas putida</name>
    <name type="common">Arthrobacter siderocapsulatus</name>
    <dbReference type="NCBI Taxonomy" id="303"/>
    <lineage>
        <taxon>Bacteria</taxon>
        <taxon>Pseudomonadati</taxon>
        <taxon>Pseudomonadota</taxon>
        <taxon>Gammaproteobacteria</taxon>
        <taxon>Pseudomonadales</taxon>
        <taxon>Pseudomonadaceae</taxon>
        <taxon>Pseudomonas</taxon>
    </lineage>
</organism>